<dbReference type="RefSeq" id="XP_004260411.1">
    <property type="nucleotide sequence ID" value="XM_004260363.1"/>
</dbReference>
<dbReference type="OrthoDB" id="415426at2759"/>
<dbReference type="InterPro" id="IPR053139">
    <property type="entry name" value="Surface_bspA-like"/>
</dbReference>
<name>A0A0A1UCI9_ENTIV</name>
<reference evidence="1 2" key="1">
    <citation type="submission" date="2012-10" db="EMBL/GenBank/DDBJ databases">
        <authorList>
            <person name="Zafar N."/>
            <person name="Inman J."/>
            <person name="Hall N."/>
            <person name="Lorenzi H."/>
            <person name="Caler E."/>
        </authorList>
    </citation>
    <scope>NUCLEOTIDE SEQUENCE [LARGE SCALE GENOMIC DNA]</scope>
    <source>
        <strain evidence="1 2">IP1</strain>
    </source>
</reference>
<dbReference type="InterPro" id="IPR026906">
    <property type="entry name" value="LRR_5"/>
</dbReference>
<accession>A0A0A1UCI9</accession>
<evidence type="ECO:0000313" key="2">
    <source>
        <dbReference type="Proteomes" id="UP000014680"/>
    </source>
</evidence>
<dbReference type="Pfam" id="PF13306">
    <property type="entry name" value="LRR_5"/>
    <property type="match status" value="1"/>
</dbReference>
<gene>
    <name evidence="1" type="ORF">EIN_239500</name>
</gene>
<dbReference type="GeneID" id="14892605"/>
<keyword evidence="2" id="KW-1185">Reference proteome</keyword>
<dbReference type="Proteomes" id="UP000014680">
    <property type="component" value="Unassembled WGS sequence"/>
</dbReference>
<dbReference type="AlphaFoldDB" id="A0A0A1UCI9"/>
<organism evidence="1 2">
    <name type="scientific">Entamoeba invadens IP1</name>
    <dbReference type="NCBI Taxonomy" id="370355"/>
    <lineage>
        <taxon>Eukaryota</taxon>
        <taxon>Amoebozoa</taxon>
        <taxon>Evosea</taxon>
        <taxon>Archamoebae</taxon>
        <taxon>Mastigamoebida</taxon>
        <taxon>Entamoebidae</taxon>
        <taxon>Entamoeba</taxon>
    </lineage>
</organism>
<evidence type="ECO:0008006" key="3">
    <source>
        <dbReference type="Google" id="ProtNLM"/>
    </source>
</evidence>
<dbReference type="SUPFAM" id="SSF52058">
    <property type="entry name" value="L domain-like"/>
    <property type="match status" value="1"/>
</dbReference>
<sequence>MNCCSLSKIEIPSCVSKINDYSFNNCNSLTSIVLPVGLICLNKSCFKNCYNLVKIEMDEKLESIGTSCFENCNSLKSVIMPKTVTFIGKTCFKIASANCIGGCVSLFKQSDLQTIILIFFILKKLADITIYSCYRTIIIERYWYFIKFDTIKGAE</sequence>
<dbReference type="VEuPathDB" id="AmoebaDB:EIN_239500"/>
<dbReference type="Gene3D" id="3.80.10.10">
    <property type="entry name" value="Ribonuclease Inhibitor"/>
    <property type="match status" value="1"/>
</dbReference>
<evidence type="ECO:0000313" key="1">
    <source>
        <dbReference type="EMBL" id="ELP93640.1"/>
    </source>
</evidence>
<dbReference type="KEGG" id="eiv:EIN_239500"/>
<dbReference type="PANTHER" id="PTHR45661:SF3">
    <property type="entry name" value="IG-LIKE DOMAIN-CONTAINING PROTEIN"/>
    <property type="match status" value="1"/>
</dbReference>
<proteinExistence type="predicted"/>
<dbReference type="PANTHER" id="PTHR45661">
    <property type="entry name" value="SURFACE ANTIGEN"/>
    <property type="match status" value="1"/>
</dbReference>
<dbReference type="EMBL" id="KB206281">
    <property type="protein sequence ID" value="ELP93640.1"/>
    <property type="molecule type" value="Genomic_DNA"/>
</dbReference>
<dbReference type="InterPro" id="IPR032675">
    <property type="entry name" value="LRR_dom_sf"/>
</dbReference>
<protein>
    <recommendedName>
        <fullName evidence="3">Leucine rich repeat containing protein BspA family protein</fullName>
    </recommendedName>
</protein>